<keyword evidence="1" id="KW-0812">Transmembrane</keyword>
<keyword evidence="1" id="KW-1133">Transmembrane helix</keyword>
<accession>A0A4R4NL35</accession>
<sequence>MKLDAVAKASSEAGFGRRFFLIGYFPVYAAALWLLLLVWAGAWGPLRFADAWKTASGLGLGEVLLLILALTVVAVVLQPFQLAMMRMLEGAGPAWPGRGRLLRGQQARKNELMARAVVSGPGLTPAQLQEAGESGHELRRRFPRPAHLLRATALGNVLTAMEDGAGRAYGIDPVVAWPRLYPLLGERVRELVDDRRDSLDLAGRMAVTMALTAVATGALLSGSGPWWSLTLIPVVLAWTSYRGAVHAALAYAESVTVAFDLHRAELFGALRVDLPTTHEAERELNEAWCDHWRQGVPLRDALPFAGNPNESYLVHKEQK</sequence>
<protein>
    <submittedName>
        <fullName evidence="2">Uncharacterized protein</fullName>
    </submittedName>
</protein>
<dbReference type="EMBL" id="SMJW01000187">
    <property type="protein sequence ID" value="TDC09879.1"/>
    <property type="molecule type" value="Genomic_DNA"/>
</dbReference>
<feature type="transmembrane region" description="Helical" evidence="1">
    <location>
        <begin position="55"/>
        <end position="77"/>
    </location>
</feature>
<comment type="caution">
    <text evidence="2">The sequence shown here is derived from an EMBL/GenBank/DDBJ whole genome shotgun (WGS) entry which is preliminary data.</text>
</comment>
<gene>
    <name evidence="2" type="ORF">E1284_28830</name>
</gene>
<reference evidence="2 3" key="1">
    <citation type="submission" date="2019-03" db="EMBL/GenBank/DDBJ databases">
        <title>Draft genome sequences of novel Actinobacteria.</title>
        <authorList>
            <person name="Sahin N."/>
            <person name="Ay H."/>
            <person name="Saygin H."/>
        </authorList>
    </citation>
    <scope>NUCLEOTIDE SEQUENCE [LARGE SCALE GENOMIC DNA]</scope>
    <source>
        <strain evidence="2 3">DSM 45347</strain>
    </source>
</reference>
<feature type="transmembrane region" description="Helical" evidence="1">
    <location>
        <begin position="201"/>
        <end position="220"/>
    </location>
</feature>
<feature type="transmembrane region" description="Helical" evidence="1">
    <location>
        <begin position="21"/>
        <end position="43"/>
    </location>
</feature>
<keyword evidence="3" id="KW-1185">Reference proteome</keyword>
<keyword evidence="1" id="KW-0472">Membrane</keyword>
<dbReference type="Proteomes" id="UP000295431">
    <property type="component" value="Unassembled WGS sequence"/>
</dbReference>
<proteinExistence type="predicted"/>
<evidence type="ECO:0000256" key="1">
    <source>
        <dbReference type="SAM" id="Phobius"/>
    </source>
</evidence>
<dbReference type="RefSeq" id="WP_131943304.1">
    <property type="nucleotide sequence ID" value="NZ_BAAAMX010000001.1"/>
</dbReference>
<organism evidence="2 3">
    <name type="scientific">Actinomadura bangladeshensis</name>
    <dbReference type="NCBI Taxonomy" id="453573"/>
    <lineage>
        <taxon>Bacteria</taxon>
        <taxon>Bacillati</taxon>
        <taxon>Actinomycetota</taxon>
        <taxon>Actinomycetes</taxon>
        <taxon>Streptosporangiales</taxon>
        <taxon>Thermomonosporaceae</taxon>
        <taxon>Actinomadura</taxon>
    </lineage>
</organism>
<evidence type="ECO:0000313" key="3">
    <source>
        <dbReference type="Proteomes" id="UP000295431"/>
    </source>
</evidence>
<dbReference type="OrthoDB" id="529448at2"/>
<dbReference type="AlphaFoldDB" id="A0A4R4NL35"/>
<name>A0A4R4NL35_9ACTN</name>
<evidence type="ECO:0000313" key="2">
    <source>
        <dbReference type="EMBL" id="TDC09879.1"/>
    </source>
</evidence>